<dbReference type="RefSeq" id="WP_109725097.1">
    <property type="nucleotide sequence ID" value="NZ_QGDI01000001.1"/>
</dbReference>
<comment type="caution">
    <text evidence="1">The sequence shown here is derived from an EMBL/GenBank/DDBJ whole genome shotgun (WGS) entry which is preliminary data.</text>
</comment>
<protein>
    <submittedName>
        <fullName evidence="1">Ribbon-helix-helix CopG family protein</fullName>
    </submittedName>
</protein>
<dbReference type="Pfam" id="PF21983">
    <property type="entry name" value="NikA-like"/>
    <property type="match status" value="1"/>
</dbReference>
<proteinExistence type="predicted"/>
<dbReference type="Proteomes" id="UP000245720">
    <property type="component" value="Unassembled WGS sequence"/>
</dbReference>
<organism evidence="1 2">
    <name type="scientific">Ruminococcus flavefaciens</name>
    <dbReference type="NCBI Taxonomy" id="1265"/>
    <lineage>
        <taxon>Bacteria</taxon>
        <taxon>Bacillati</taxon>
        <taxon>Bacillota</taxon>
        <taxon>Clostridia</taxon>
        <taxon>Eubacteriales</taxon>
        <taxon>Oscillospiraceae</taxon>
        <taxon>Ruminococcus</taxon>
    </lineage>
</organism>
<evidence type="ECO:0000313" key="2">
    <source>
        <dbReference type="Proteomes" id="UP000245720"/>
    </source>
</evidence>
<name>A0A315Y5P9_RUMFL</name>
<dbReference type="OrthoDB" id="9804743at2"/>
<gene>
    <name evidence="1" type="ORF">IE37_00187</name>
</gene>
<dbReference type="AlphaFoldDB" id="A0A315Y5P9"/>
<dbReference type="EMBL" id="QGDI01000001">
    <property type="protein sequence ID" value="PWJ15293.1"/>
    <property type="molecule type" value="Genomic_DNA"/>
</dbReference>
<accession>A0A315Y5P9</accession>
<evidence type="ECO:0000313" key="1">
    <source>
        <dbReference type="EMBL" id="PWJ15293.1"/>
    </source>
</evidence>
<reference evidence="1 2" key="1">
    <citation type="submission" date="2018-05" db="EMBL/GenBank/DDBJ databases">
        <title>The Hungate 1000. A catalogue of reference genomes from the rumen microbiome.</title>
        <authorList>
            <person name="Kelly W."/>
        </authorList>
    </citation>
    <scope>NUCLEOTIDE SEQUENCE [LARGE SCALE GENOMIC DNA]</scope>
    <source>
        <strain evidence="1 2">SAb67</strain>
    </source>
</reference>
<dbReference type="InterPro" id="IPR053842">
    <property type="entry name" value="NikA-like"/>
</dbReference>
<sequence length="117" mass="13837">MNEKENKNRRDLYLKIRVSREELDAIDRKFRNSGMKSRSEFVRAMIFEGYIVQFNDEKLSEILRLARNISGNINQIAVRANSGGRVYENDIAEIKEGVNKLWQPLRYFQSLLMTLQH</sequence>